<reference evidence="1" key="1">
    <citation type="journal article" date="2023" name="DNA Res.">
        <title>Chromosome-level genome assembly of Phrynocephalus forsythii using third-generation DNA sequencing and Hi-C analysis.</title>
        <authorList>
            <person name="Qi Y."/>
            <person name="Zhao W."/>
            <person name="Zhao Y."/>
            <person name="Niu C."/>
            <person name="Cao S."/>
            <person name="Zhang Y."/>
        </authorList>
    </citation>
    <scope>NUCLEOTIDE SEQUENCE</scope>
    <source>
        <tissue evidence="1">Muscle</tissue>
    </source>
</reference>
<proteinExistence type="predicted"/>
<protein>
    <submittedName>
        <fullName evidence="1">Uncharacterized protein</fullName>
    </submittedName>
</protein>
<accession>A0A9Q1AZA3</accession>
<dbReference type="EMBL" id="JAPFRF010000009">
    <property type="protein sequence ID" value="KAJ7322129.1"/>
    <property type="molecule type" value="Genomic_DNA"/>
</dbReference>
<dbReference type="AlphaFoldDB" id="A0A9Q1AZA3"/>
<organism evidence="1 2">
    <name type="scientific">Phrynocephalus forsythii</name>
    <dbReference type="NCBI Taxonomy" id="171643"/>
    <lineage>
        <taxon>Eukaryota</taxon>
        <taxon>Metazoa</taxon>
        <taxon>Chordata</taxon>
        <taxon>Craniata</taxon>
        <taxon>Vertebrata</taxon>
        <taxon>Euteleostomi</taxon>
        <taxon>Lepidosauria</taxon>
        <taxon>Squamata</taxon>
        <taxon>Bifurcata</taxon>
        <taxon>Unidentata</taxon>
        <taxon>Episquamata</taxon>
        <taxon>Toxicofera</taxon>
        <taxon>Iguania</taxon>
        <taxon>Acrodonta</taxon>
        <taxon>Agamidae</taxon>
        <taxon>Agaminae</taxon>
        <taxon>Phrynocephalus</taxon>
    </lineage>
</organism>
<dbReference type="Proteomes" id="UP001142489">
    <property type="component" value="Unassembled WGS sequence"/>
</dbReference>
<evidence type="ECO:0000313" key="1">
    <source>
        <dbReference type="EMBL" id="KAJ7322129.1"/>
    </source>
</evidence>
<comment type="caution">
    <text evidence="1">The sequence shown here is derived from an EMBL/GenBank/DDBJ whole genome shotgun (WGS) entry which is preliminary data.</text>
</comment>
<evidence type="ECO:0000313" key="2">
    <source>
        <dbReference type="Proteomes" id="UP001142489"/>
    </source>
</evidence>
<name>A0A9Q1AZA3_9SAUR</name>
<keyword evidence="2" id="KW-1185">Reference proteome</keyword>
<gene>
    <name evidence="1" type="ORF">JRQ81_018416</name>
</gene>
<sequence>MVLKEENVSSAREAMKTHLLQDPAHACLSEARERHSLAPKREGPKWSYPLALDATWFCRDSFLRKSIYKPSLHRLDEAKLFRKGPVGKRYWLSSGGQNAGGVISEGARMENKTQ</sequence>